<feature type="domain" description="HTH tetR-type" evidence="4">
    <location>
        <begin position="26"/>
        <end position="86"/>
    </location>
</feature>
<dbReference type="Gene3D" id="1.10.357.10">
    <property type="entry name" value="Tetracycline Repressor, domain 2"/>
    <property type="match status" value="1"/>
</dbReference>
<name>A0A1T4L7H8_9HYPH</name>
<gene>
    <name evidence="5" type="ORF">SAMN02745126_01397</name>
</gene>
<dbReference type="InterPro" id="IPR039532">
    <property type="entry name" value="TetR_C_Firmicutes"/>
</dbReference>
<organism evidence="5 6">
    <name type="scientific">Enhydrobacter aerosaccus</name>
    <dbReference type="NCBI Taxonomy" id="225324"/>
    <lineage>
        <taxon>Bacteria</taxon>
        <taxon>Pseudomonadati</taxon>
        <taxon>Pseudomonadota</taxon>
        <taxon>Alphaproteobacteria</taxon>
        <taxon>Hyphomicrobiales</taxon>
        <taxon>Enhydrobacter</taxon>
    </lineage>
</organism>
<dbReference type="EMBL" id="FUWJ01000001">
    <property type="protein sequence ID" value="SJZ50662.1"/>
    <property type="molecule type" value="Genomic_DNA"/>
</dbReference>
<protein>
    <submittedName>
        <fullName evidence="5">Transcriptional regulator, TetR family</fullName>
    </submittedName>
</protein>
<dbReference type="GO" id="GO:0003677">
    <property type="term" value="F:DNA binding"/>
    <property type="evidence" value="ECO:0007669"/>
    <property type="project" value="UniProtKB-UniRule"/>
</dbReference>
<sequence length="213" mass="23511">MMTTANVKRSRSGASTKDKSADPRFQRSLETLIEAVTQLVDRRPLHEISITLVVEKAAVTRPTFYQHFADVPAAAQQAALARLATAFPLPDPAEDRVGLSPQEIEERVERHARPVLDHLHAHRTFYRHVLEEAVSAAFFEKLVAFVSARLLPEVLERAAQRRGASKTDITTVVAGGMTWLVIHWLQAEGEAESAKAMSRRIARVAATIMASGV</sequence>
<dbReference type="Pfam" id="PF14278">
    <property type="entry name" value="TetR_C_8"/>
    <property type="match status" value="1"/>
</dbReference>
<feature type="region of interest" description="Disordered" evidence="3">
    <location>
        <begin position="1"/>
        <end position="23"/>
    </location>
</feature>
<evidence type="ECO:0000313" key="6">
    <source>
        <dbReference type="Proteomes" id="UP000190092"/>
    </source>
</evidence>
<dbReference type="InterPro" id="IPR009057">
    <property type="entry name" value="Homeodomain-like_sf"/>
</dbReference>
<feature type="compositionally biased region" description="Polar residues" evidence="3">
    <location>
        <begin position="1"/>
        <end position="15"/>
    </location>
</feature>
<dbReference type="AlphaFoldDB" id="A0A1T4L7H8"/>
<dbReference type="Proteomes" id="UP000190092">
    <property type="component" value="Unassembled WGS sequence"/>
</dbReference>
<evidence type="ECO:0000256" key="2">
    <source>
        <dbReference type="PROSITE-ProRule" id="PRU00335"/>
    </source>
</evidence>
<dbReference type="STRING" id="225324.SAMN02745126_01397"/>
<evidence type="ECO:0000256" key="3">
    <source>
        <dbReference type="SAM" id="MobiDB-lite"/>
    </source>
</evidence>
<evidence type="ECO:0000259" key="4">
    <source>
        <dbReference type="PROSITE" id="PS50977"/>
    </source>
</evidence>
<dbReference type="SUPFAM" id="SSF46689">
    <property type="entry name" value="Homeodomain-like"/>
    <property type="match status" value="1"/>
</dbReference>
<keyword evidence="1 2" id="KW-0238">DNA-binding</keyword>
<reference evidence="6" key="1">
    <citation type="submission" date="2017-02" db="EMBL/GenBank/DDBJ databases">
        <authorList>
            <person name="Varghese N."/>
            <person name="Submissions S."/>
        </authorList>
    </citation>
    <scope>NUCLEOTIDE SEQUENCE [LARGE SCALE GENOMIC DNA]</scope>
    <source>
        <strain evidence="6">ATCC 27094</strain>
    </source>
</reference>
<accession>A0A1T4L7H8</accession>
<evidence type="ECO:0000313" key="5">
    <source>
        <dbReference type="EMBL" id="SJZ50662.1"/>
    </source>
</evidence>
<evidence type="ECO:0000256" key="1">
    <source>
        <dbReference type="ARBA" id="ARBA00023125"/>
    </source>
</evidence>
<keyword evidence="6" id="KW-1185">Reference proteome</keyword>
<dbReference type="InterPro" id="IPR001647">
    <property type="entry name" value="HTH_TetR"/>
</dbReference>
<feature type="DNA-binding region" description="H-T-H motif" evidence="2">
    <location>
        <begin position="49"/>
        <end position="68"/>
    </location>
</feature>
<dbReference type="PROSITE" id="PS50977">
    <property type="entry name" value="HTH_TETR_2"/>
    <property type="match status" value="1"/>
</dbReference>
<proteinExistence type="predicted"/>